<dbReference type="EMBL" id="FZOF01000004">
    <property type="protein sequence ID" value="SNS26598.1"/>
    <property type="molecule type" value="Genomic_DNA"/>
</dbReference>
<dbReference type="InterPro" id="IPR051601">
    <property type="entry name" value="Serine_prot/Carboxylest_S33"/>
</dbReference>
<name>A0A239D3I2_9ACTN</name>
<dbReference type="InterPro" id="IPR013595">
    <property type="entry name" value="Pept_S33_TAP-like_C"/>
</dbReference>
<dbReference type="GO" id="GO:0016787">
    <property type="term" value="F:hydrolase activity"/>
    <property type="evidence" value="ECO:0007669"/>
    <property type="project" value="UniProtKB-KW"/>
</dbReference>
<dbReference type="Pfam" id="PF08386">
    <property type="entry name" value="Abhydrolase_4"/>
    <property type="match status" value="1"/>
</dbReference>
<protein>
    <submittedName>
        <fullName evidence="5">Alpha/beta hydrolase fold</fullName>
    </submittedName>
</protein>
<keyword evidence="2" id="KW-0732">Signal</keyword>
<dbReference type="Gene3D" id="3.40.50.1820">
    <property type="entry name" value="alpha/beta hydrolase"/>
    <property type="match status" value="1"/>
</dbReference>
<dbReference type="PANTHER" id="PTHR43248:SF29">
    <property type="entry name" value="TRIPEPTIDYL AMINOPEPTIDASE"/>
    <property type="match status" value="1"/>
</dbReference>
<comment type="similarity">
    <text evidence="1">Belongs to the peptidase S33 family.</text>
</comment>
<feature type="domain" description="Peptidase S33 tripeptidyl aminopeptidase-like C-terminal" evidence="4">
    <location>
        <begin position="418"/>
        <end position="519"/>
    </location>
</feature>
<gene>
    <name evidence="5" type="ORF">SAMN05216252_104355</name>
</gene>
<dbReference type="SUPFAM" id="SSF53474">
    <property type="entry name" value="alpha/beta-Hydrolases"/>
    <property type="match status" value="1"/>
</dbReference>
<organism evidence="5 6">
    <name type="scientific">Actinacidiphila glaucinigra</name>
    <dbReference type="NCBI Taxonomy" id="235986"/>
    <lineage>
        <taxon>Bacteria</taxon>
        <taxon>Bacillati</taxon>
        <taxon>Actinomycetota</taxon>
        <taxon>Actinomycetes</taxon>
        <taxon>Kitasatosporales</taxon>
        <taxon>Streptomycetaceae</taxon>
        <taxon>Actinacidiphila</taxon>
    </lineage>
</organism>
<keyword evidence="3 5" id="KW-0378">Hydrolase</keyword>
<keyword evidence="6" id="KW-1185">Reference proteome</keyword>
<dbReference type="OrthoDB" id="4498590at2"/>
<evidence type="ECO:0000259" key="4">
    <source>
        <dbReference type="Pfam" id="PF08386"/>
    </source>
</evidence>
<evidence type="ECO:0000256" key="1">
    <source>
        <dbReference type="ARBA" id="ARBA00010088"/>
    </source>
</evidence>
<reference evidence="5 6" key="1">
    <citation type="submission" date="2017-06" db="EMBL/GenBank/DDBJ databases">
        <authorList>
            <person name="Kim H.J."/>
            <person name="Triplett B.A."/>
        </authorList>
    </citation>
    <scope>NUCLEOTIDE SEQUENCE [LARGE SCALE GENOMIC DNA]</scope>
    <source>
        <strain evidence="5 6">CGMCC 4.1858</strain>
    </source>
</reference>
<accession>A0A239D3I2</accession>
<dbReference type="AlphaFoldDB" id="A0A239D3I2"/>
<evidence type="ECO:0000256" key="2">
    <source>
        <dbReference type="ARBA" id="ARBA00022729"/>
    </source>
</evidence>
<evidence type="ECO:0000313" key="6">
    <source>
        <dbReference type="Proteomes" id="UP000198280"/>
    </source>
</evidence>
<dbReference type="Proteomes" id="UP000198280">
    <property type="component" value="Unassembled WGS sequence"/>
</dbReference>
<dbReference type="InterPro" id="IPR029058">
    <property type="entry name" value="AB_hydrolase_fold"/>
</dbReference>
<proteinExistence type="inferred from homology"/>
<evidence type="ECO:0000313" key="5">
    <source>
        <dbReference type="EMBL" id="SNS26598.1"/>
    </source>
</evidence>
<dbReference type="RefSeq" id="WP_089223444.1">
    <property type="nucleotide sequence ID" value="NZ_FZOF01000004.1"/>
</dbReference>
<sequence length="520" mass="54760">MKAVPASGRIPRRGLICTLAVLVAFGLLLATCTAVRHSGGTAGPVPTATASASASDAAIRVDLRRYYTQNPRWRPCPERSFQCASLRVPRDYAHPEAGDIALSAILRPATGRGAARIGALQINPGGPGLSAVDDLLAYADSYSPSLRAAYDLVAVDPRGVGHSTPVECGATGLPGAGTRGTPSSDEAAIIDTWAAYHAEVAEDCARRAGRLLPHVGTLDAARDMDVVRAVLGEDRLHFLGFSYGTYLGATYAELFPSRVGRVVLDGAVDPAMDGYHAYLNQARGYQIAWDSFAADCAGRGRCPVGHSVEEAGRTLDALVAALDRAPLRQGKDDRLDGEALLGAVVTALRAPDWETLRSLLDGVRAGDATVLRELVGSEDDATGDESMTAVNCLSSALESRSTPAQTLAALPEFRRASPQFGAFYNEDLSTCAHWPARPTQVPRRVSAHGAGPILVLGTTRDPATPYDQARALAGQLSSGRLLTWDGDGHTAYQRGSRCVDTAVDDYLLHGLLPPSGAVCR</sequence>
<evidence type="ECO:0000256" key="3">
    <source>
        <dbReference type="ARBA" id="ARBA00022801"/>
    </source>
</evidence>
<dbReference type="PANTHER" id="PTHR43248">
    <property type="entry name" value="2-SUCCINYL-6-HYDROXY-2,4-CYCLOHEXADIENE-1-CARBOXYLATE SYNTHASE"/>
    <property type="match status" value="1"/>
</dbReference>